<keyword evidence="2" id="KW-1185">Reference proteome</keyword>
<name>A0ABQ8BVF0_BRANA</name>
<comment type="caution">
    <text evidence="1">The sequence shown here is derived from an EMBL/GenBank/DDBJ whole genome shotgun (WGS) entry which is preliminary data.</text>
</comment>
<dbReference type="EMBL" id="JAGKQM010000009">
    <property type="protein sequence ID" value="KAH0908363.1"/>
    <property type="molecule type" value="Genomic_DNA"/>
</dbReference>
<proteinExistence type="predicted"/>
<reference evidence="1 2" key="1">
    <citation type="submission" date="2021-05" db="EMBL/GenBank/DDBJ databases">
        <title>Genome Assembly of Synthetic Allotetraploid Brassica napus Reveals Homoeologous Exchanges between Subgenomes.</title>
        <authorList>
            <person name="Davis J.T."/>
        </authorList>
    </citation>
    <scope>NUCLEOTIDE SEQUENCE [LARGE SCALE GENOMIC DNA]</scope>
    <source>
        <strain evidence="2">cv. Da-Ae</strain>
        <tissue evidence="1">Seedling</tissue>
    </source>
</reference>
<gene>
    <name evidence="1" type="ORF">HID58_031684</name>
</gene>
<sequence length="67" mass="7856">MEIYNVSDNRDELCEEHHLLSVAKGGTPGGVDFIVVKNSWGIEYDNNIYYMISLPDTRDYDIFWPIW</sequence>
<evidence type="ECO:0000313" key="2">
    <source>
        <dbReference type="Proteomes" id="UP000824890"/>
    </source>
</evidence>
<dbReference type="Proteomes" id="UP000824890">
    <property type="component" value="Unassembled WGS sequence"/>
</dbReference>
<evidence type="ECO:0008006" key="3">
    <source>
        <dbReference type="Google" id="ProtNLM"/>
    </source>
</evidence>
<protein>
    <recommendedName>
        <fullName evidence="3">Peptidase C1A papain C-terminal domain-containing protein</fullName>
    </recommendedName>
</protein>
<accession>A0ABQ8BVF0</accession>
<organism evidence="1 2">
    <name type="scientific">Brassica napus</name>
    <name type="common">Rape</name>
    <dbReference type="NCBI Taxonomy" id="3708"/>
    <lineage>
        <taxon>Eukaryota</taxon>
        <taxon>Viridiplantae</taxon>
        <taxon>Streptophyta</taxon>
        <taxon>Embryophyta</taxon>
        <taxon>Tracheophyta</taxon>
        <taxon>Spermatophyta</taxon>
        <taxon>Magnoliopsida</taxon>
        <taxon>eudicotyledons</taxon>
        <taxon>Gunneridae</taxon>
        <taxon>Pentapetalae</taxon>
        <taxon>rosids</taxon>
        <taxon>malvids</taxon>
        <taxon>Brassicales</taxon>
        <taxon>Brassicaceae</taxon>
        <taxon>Brassiceae</taxon>
        <taxon>Brassica</taxon>
    </lineage>
</organism>
<evidence type="ECO:0000313" key="1">
    <source>
        <dbReference type="EMBL" id="KAH0908363.1"/>
    </source>
</evidence>